<feature type="region of interest" description="Disordered" evidence="2">
    <location>
        <begin position="1"/>
        <end position="26"/>
    </location>
</feature>
<dbReference type="PANTHER" id="PTHR23082">
    <property type="entry name" value="TRANSCRIPTION INITIATION FACTOR IIIC TFIIIC , POLYPEPTIDE 3-RELATED"/>
    <property type="match status" value="1"/>
</dbReference>
<feature type="repeat" description="TPR" evidence="1">
    <location>
        <begin position="406"/>
        <end position="439"/>
    </location>
</feature>
<evidence type="ECO:0000256" key="1">
    <source>
        <dbReference type="PROSITE-ProRule" id="PRU00339"/>
    </source>
</evidence>
<dbReference type="VEuPathDB" id="MicrosporidiaDB:AAJ76_200031645"/>
<dbReference type="GO" id="GO:0000127">
    <property type="term" value="C:transcription factor TFIIIC complex"/>
    <property type="evidence" value="ECO:0007669"/>
    <property type="project" value="TreeGrafter"/>
</dbReference>
<dbReference type="VEuPathDB" id="MicrosporidiaDB:G9O61_00g005990"/>
<reference evidence="3 4" key="1">
    <citation type="journal article" date="2015" name="Environ. Microbiol.">
        <title>Genome analyses suggest the presence of polyploidy and recent human-driven expansions in eight global populations of the honeybee pathogen Nosema ceranae.</title>
        <authorList>
            <person name="Pelin A."/>
            <person name="Selman M."/>
            <person name="Aris-Brosou S."/>
            <person name="Farinelli L."/>
            <person name="Corradi N."/>
        </authorList>
    </citation>
    <scope>NUCLEOTIDE SEQUENCE [LARGE SCALE GENOMIC DNA]</scope>
    <source>
        <strain evidence="3 4">PA08 1199</strain>
    </source>
</reference>
<dbReference type="InterPro" id="IPR039340">
    <property type="entry name" value="Tfc4/TFIIIC-102/Sfc4"/>
</dbReference>
<dbReference type="RefSeq" id="XP_024332256.1">
    <property type="nucleotide sequence ID" value="XM_024474487.1"/>
</dbReference>
<dbReference type="VEuPathDB" id="MicrosporidiaDB:NCER_101253"/>
<dbReference type="SMART" id="SM00028">
    <property type="entry name" value="TPR"/>
    <property type="match status" value="3"/>
</dbReference>
<gene>
    <name evidence="3" type="ORF">AAJ76_200031645</name>
</gene>
<comment type="caution">
    <text evidence="3">The sequence shown here is derived from an EMBL/GenBank/DDBJ whole genome shotgun (WGS) entry which is preliminary data.</text>
</comment>
<dbReference type="Pfam" id="PF13181">
    <property type="entry name" value="TPR_8"/>
    <property type="match status" value="1"/>
</dbReference>
<sequence length="836" mass="100053">MSYQEQDFTDKESTNPRKNQSFEDCNKREIFTNDRELLFDSIETKGVELTKKEKKEKIREIRQMMISANKFFVKNDNNSCISVLKEILIKSPKNANAYFMIGLVFEEMKDLMKAYNFFLIASQLMKTNYLLWEKLYELSTTLNLLSDKIYFIQILQRRQNTKELVEEKLQLYTILKSKYKILETKIELFYFKGVDFNIFNIIRNETKHKFMTARCALYLIKYFEKYPANCGLDFLQNIIRLQYDTGYLFKTRNLIEKYLLGKVILPRDIRIIYIMCVLVNNDPPEKIESSFTDYNIDDIEFREALFEAKESVLKNLNCKDEIFDIYENNNEECSKTLEINSLLSSTDLYEKYSDIDIFIRDLSQWENFTEIEYIKGLLEIFLKLNMDDKYLEVLNILENKIDTLKEYVYNSYGDFYFTKKDFINALFYYQETLKINPDNNLIKSKLYEIYKIMGNIDLANKFRTISSLINFVNDVQNDDKFKFMSSIEKCNENRNIYSKSRLLFRENFHEYNYVVRPLINDFLENRFFFTKIKKVKLDKDDVDPNEEICEANTRLLSLHGLNIDEWSAILLEFIIYNITQSNLKDASHLLKKSLDCNIFKKKYEIFLQFVFLTIKHAIFCNDLNLLSNCFKKVFRVFRDYSWANFYFYLLNFFPDYIFKNSYGSVVRNIRRTFKRNHVLISGIKKKYSSVYESLDLNLLLGTFFIQNIAKKSYKIINNIILDGSVRDRMTYYIILIITYKSRRNDIKNEMLKKGIEGLKALTSMCNHEELCNLSYNIGVTYHLFGYIGFAEKYYLEALKSRNNELRRMARLSHIIIYKKSNQYLLEKLYAEDEMPI</sequence>
<dbReference type="GeneID" id="36319410"/>
<proteinExistence type="predicted"/>
<dbReference type="SUPFAM" id="SSF48452">
    <property type="entry name" value="TPR-like"/>
    <property type="match status" value="1"/>
</dbReference>
<dbReference type="PROSITE" id="PS50005">
    <property type="entry name" value="TPR"/>
    <property type="match status" value="1"/>
</dbReference>
<evidence type="ECO:0000256" key="2">
    <source>
        <dbReference type="SAM" id="MobiDB-lite"/>
    </source>
</evidence>
<feature type="compositionally biased region" description="Basic and acidic residues" evidence="2">
    <location>
        <begin position="8"/>
        <end position="26"/>
    </location>
</feature>
<keyword evidence="4" id="KW-1185">Reference proteome</keyword>
<dbReference type="PANTHER" id="PTHR23082:SF0">
    <property type="entry name" value="GENERAL TRANSCRIPTION FACTOR 3C POLYPEPTIDE 3"/>
    <property type="match status" value="1"/>
</dbReference>
<keyword evidence="1" id="KW-0802">TPR repeat</keyword>
<protein>
    <submittedName>
        <fullName evidence="3">Transcription factor tau-like protein (Tfiiic-like protein)</fullName>
    </submittedName>
</protein>
<dbReference type="GO" id="GO:0006383">
    <property type="term" value="P:transcription by RNA polymerase III"/>
    <property type="evidence" value="ECO:0007669"/>
    <property type="project" value="InterPro"/>
</dbReference>
<dbReference type="Proteomes" id="UP000034350">
    <property type="component" value="Unassembled WGS sequence"/>
</dbReference>
<name>A0A0F9ZGY2_9MICR</name>
<dbReference type="OrthoDB" id="9991317at2759"/>
<dbReference type="InterPro" id="IPR011990">
    <property type="entry name" value="TPR-like_helical_dom_sf"/>
</dbReference>
<evidence type="ECO:0000313" key="4">
    <source>
        <dbReference type="Proteomes" id="UP000034350"/>
    </source>
</evidence>
<dbReference type="EMBL" id="JPQZ01000002">
    <property type="protein sequence ID" value="KKO76514.1"/>
    <property type="molecule type" value="Genomic_DNA"/>
</dbReference>
<dbReference type="AlphaFoldDB" id="A0A0F9ZGY2"/>
<dbReference type="Gene3D" id="1.25.40.10">
    <property type="entry name" value="Tetratricopeptide repeat domain"/>
    <property type="match status" value="2"/>
</dbReference>
<dbReference type="InterPro" id="IPR019734">
    <property type="entry name" value="TPR_rpt"/>
</dbReference>
<organism evidence="3 4">
    <name type="scientific">Vairimorpha ceranae</name>
    <dbReference type="NCBI Taxonomy" id="40302"/>
    <lineage>
        <taxon>Eukaryota</taxon>
        <taxon>Fungi</taxon>
        <taxon>Fungi incertae sedis</taxon>
        <taxon>Microsporidia</taxon>
        <taxon>Nosematidae</taxon>
        <taxon>Vairimorpha</taxon>
    </lineage>
</organism>
<evidence type="ECO:0000313" key="3">
    <source>
        <dbReference type="EMBL" id="KKO76514.1"/>
    </source>
</evidence>
<accession>A0A0F9ZGY2</accession>